<feature type="compositionally biased region" description="Basic and acidic residues" evidence="1">
    <location>
        <begin position="76"/>
        <end position="255"/>
    </location>
</feature>
<gene>
    <name evidence="2" type="ORF">CPATCC_000359</name>
</gene>
<reference evidence="2 3" key="1">
    <citation type="submission" date="2019-09" db="EMBL/GenBank/DDBJ databases">
        <title>Consistent, comparative and evidence-based genome assembly and annotation for Cryptosporidium parvum, C. hominis and C. tyzzeri.</title>
        <authorList>
            <person name="Baptista R.P."/>
            <person name="Li Y."/>
            <person name="Sateriale A."/>
            <person name="Ansell B."/>
            <person name="Jex A."/>
            <person name="Sanders M."/>
            <person name="Brooks K."/>
            <person name="Tracey A."/>
            <person name="Berriman M."/>
            <person name="Striepen B."/>
            <person name="Cotton J.A."/>
            <person name="Kissinger J.C."/>
        </authorList>
    </citation>
    <scope>NUCLEOTIDE SEQUENCE [LARGE SCALE GENOMIC DNA]</scope>
    <source>
        <strain evidence="2 3">IOWA-ATCC</strain>
    </source>
</reference>
<evidence type="ECO:0000313" key="2">
    <source>
        <dbReference type="EMBL" id="QOY43561.1"/>
    </source>
</evidence>
<proteinExistence type="predicted"/>
<sequence length="450" mass="52812">MSELRREELIISDIPALLKEEMIEDDKSLSLELILDSEKRKNEISDNWSFGSNEEFNLLSIFKDDNANIKNNEQLDGQKDWEKDPKKDQKKSDEKQKDKKEAEKEVEKNAEKNAKKNTEKNQKKESENKVQEKGNKKREKEEADKAKTKEDVKKEVKKKDQKEGQKKETKINDQEKDPKKDQKKDPKKETKIKDQEKDPKKDQKKDLKKETKKDHKEDPKKDQKKDLKNKSDQAKTKDEKDTKKDSGKEVQKKDSSSQNKAKYKETMKEDNITDSESDHKEKKNAKIKKNSSSSSKSINIKIPYRETSHIPSCLFEQDNTNNLDFNRIKNYNEYIHETSRLFSVDSACRYVFIKRISKLDNAIQNVINEGWNAFACTKDDKDFEDLMTTNISEKLLEDYDLTANAEKIQGYEPLNLPKTRITFHANPIMLNNEQIVSKEKNYINKDIIFD</sequence>
<feature type="compositionally biased region" description="Basic and acidic residues" evidence="1">
    <location>
        <begin position="262"/>
        <end position="281"/>
    </location>
</feature>
<name>A0A7S7LLB5_CRYPV</name>
<protein>
    <submittedName>
        <fullName evidence="2">Uncharacterized protein</fullName>
    </submittedName>
</protein>
<feature type="region of interest" description="Disordered" evidence="1">
    <location>
        <begin position="69"/>
        <end position="299"/>
    </location>
</feature>
<dbReference type="EMBL" id="CP044422">
    <property type="protein sequence ID" value="QOY43561.1"/>
    <property type="molecule type" value="Genomic_DNA"/>
</dbReference>
<organism evidence="2 3">
    <name type="scientific">Cryptosporidium parvum</name>
    <dbReference type="NCBI Taxonomy" id="5807"/>
    <lineage>
        <taxon>Eukaryota</taxon>
        <taxon>Sar</taxon>
        <taxon>Alveolata</taxon>
        <taxon>Apicomplexa</taxon>
        <taxon>Conoidasida</taxon>
        <taxon>Coccidia</taxon>
        <taxon>Eucoccidiorida</taxon>
        <taxon>Eimeriorina</taxon>
        <taxon>Cryptosporidiidae</taxon>
        <taxon>Cryptosporidium</taxon>
    </lineage>
</organism>
<accession>A0A7S7LLB5</accession>
<dbReference type="VEuPathDB" id="CryptoDB:CPATCC_0038700"/>
<dbReference type="AlphaFoldDB" id="A0A7S7LLB5"/>
<evidence type="ECO:0000313" key="3">
    <source>
        <dbReference type="Proteomes" id="UP000593906"/>
    </source>
</evidence>
<dbReference type="Proteomes" id="UP000593906">
    <property type="component" value="Chromosome 1"/>
</dbReference>
<feature type="compositionally biased region" description="Low complexity" evidence="1">
    <location>
        <begin position="290"/>
        <end position="299"/>
    </location>
</feature>
<evidence type="ECO:0000256" key="1">
    <source>
        <dbReference type="SAM" id="MobiDB-lite"/>
    </source>
</evidence>